<dbReference type="PANTHER" id="PTHR30267">
    <property type="entry name" value="PROTEIN KINASE PRKA"/>
    <property type="match status" value="1"/>
</dbReference>
<feature type="compositionally biased region" description="Acidic residues" evidence="1">
    <location>
        <begin position="502"/>
        <end position="511"/>
    </location>
</feature>
<feature type="region of interest" description="Disordered" evidence="1">
    <location>
        <begin position="498"/>
        <end position="520"/>
    </location>
</feature>
<sequence length="520" mass="59220">MKYKDLSTEQLVKVKTLGELRATGYQPTPIRQELRNNLIARLRNKEEVFPGIWGYEETVIPDMERAILSMHHINLLGLRGQAKTRLARMMINLLDEYIPVVKGSELNDDPLQPLSRYAIDLIAEHGDKTPIEWMHRSERYTEKLATPDVSVADLIGDADPIKAATLKLPYSDERVIHFGLIPRSHRGIFVINELPDLQARIQVSLFNILQEGDIQIRGFKIRLPLDIQFVFTANPEDYTNRGSIVTPLKDRIDSQIVTHYPKSIEIGKKITRQEAIVKEEQVDKVQINELVADLIEQIAFEARKSEYVDAKSGVSARLTISAYENLLSAAERRTLLNSEKDTYVRVSDLWGIIPSITGKVELVYEGEQEGPVIVAQNLIGKALRTQFLLYFPDPEKLKKQQKNKTDNPYRRITDWFGEGNTIDLLNDLSNKDYKAALNNVKGLRELIDAYHARQDEATKLFLMEFALHGLAEYSMISKNMLTAGLQFKDLLSSMFSGPGSFGDDDDEDDTDDKGRGKRYR</sequence>
<dbReference type="PANTHER" id="PTHR30267:SF2">
    <property type="entry name" value="PROTEIN PRKA"/>
    <property type="match status" value="1"/>
</dbReference>
<comment type="caution">
    <text evidence="2">The sequence shown here is derived from an EMBL/GenBank/DDBJ whole genome shotgun (WGS) entry which is preliminary data.</text>
</comment>
<dbReference type="SUPFAM" id="SSF52540">
    <property type="entry name" value="P-loop containing nucleoside triphosphate hydrolases"/>
    <property type="match status" value="1"/>
</dbReference>
<evidence type="ECO:0000313" key="3">
    <source>
        <dbReference type="Proteomes" id="UP001168528"/>
    </source>
</evidence>
<dbReference type="EMBL" id="JAUKPO010000012">
    <property type="protein sequence ID" value="MDO1448527.1"/>
    <property type="molecule type" value="Genomic_DNA"/>
</dbReference>
<accession>A0ABT8RCR8</accession>
<dbReference type="Gene3D" id="3.40.50.300">
    <property type="entry name" value="P-loop containing nucleotide triphosphate hydrolases"/>
    <property type="match status" value="1"/>
</dbReference>
<organism evidence="2 3">
    <name type="scientific">Rhodocytophaga aerolata</name>
    <dbReference type="NCBI Taxonomy" id="455078"/>
    <lineage>
        <taxon>Bacteria</taxon>
        <taxon>Pseudomonadati</taxon>
        <taxon>Bacteroidota</taxon>
        <taxon>Cytophagia</taxon>
        <taxon>Cytophagales</taxon>
        <taxon>Rhodocytophagaceae</taxon>
        <taxon>Rhodocytophaga</taxon>
    </lineage>
</organism>
<evidence type="ECO:0000256" key="1">
    <source>
        <dbReference type="SAM" id="MobiDB-lite"/>
    </source>
</evidence>
<gene>
    <name evidence="2" type="ORF">Q0590_19780</name>
</gene>
<proteinExistence type="predicted"/>
<dbReference type="Proteomes" id="UP001168528">
    <property type="component" value="Unassembled WGS sequence"/>
</dbReference>
<dbReference type="RefSeq" id="WP_302039328.1">
    <property type="nucleotide sequence ID" value="NZ_JAUKPO010000012.1"/>
</dbReference>
<dbReference type="InterPro" id="IPR027417">
    <property type="entry name" value="P-loop_NTPase"/>
</dbReference>
<reference evidence="2" key="1">
    <citation type="submission" date="2023-07" db="EMBL/GenBank/DDBJ databases">
        <title>The genome sequence of Rhodocytophaga aerolata KACC 12507.</title>
        <authorList>
            <person name="Zhang X."/>
        </authorList>
    </citation>
    <scope>NUCLEOTIDE SEQUENCE</scope>
    <source>
        <strain evidence="2">KACC 12507</strain>
    </source>
</reference>
<keyword evidence="3" id="KW-1185">Reference proteome</keyword>
<protein>
    <submittedName>
        <fullName evidence="2">Sigma 54-interacting transcriptional regulator</fullName>
    </submittedName>
</protein>
<evidence type="ECO:0000313" key="2">
    <source>
        <dbReference type="EMBL" id="MDO1448527.1"/>
    </source>
</evidence>
<name>A0ABT8RCR8_9BACT</name>